<feature type="compositionally biased region" description="Low complexity" evidence="1">
    <location>
        <begin position="60"/>
        <end position="80"/>
    </location>
</feature>
<protein>
    <submittedName>
        <fullName evidence="3">Uncharacterized protein</fullName>
    </submittedName>
</protein>
<accession>A0AAV1RBM2</accession>
<dbReference type="PANTHER" id="PTHR35725">
    <property type="entry name" value="CLASSICAL ARABINOGALACTAN PROTEIN 26"/>
    <property type="match status" value="1"/>
</dbReference>
<dbReference type="PANTHER" id="PTHR35725:SF3">
    <property type="entry name" value="CLASSICAL ARABINOGALACTAN PROTEIN 25"/>
    <property type="match status" value="1"/>
</dbReference>
<gene>
    <name evidence="3" type="ORF">DCAF_LOCUS9199</name>
</gene>
<feature type="chain" id="PRO_5043628867" evidence="2">
    <location>
        <begin position="22"/>
        <end position="135"/>
    </location>
</feature>
<keyword evidence="4" id="KW-1185">Reference proteome</keyword>
<dbReference type="InterPro" id="IPR039346">
    <property type="entry name" value="AGP25/26"/>
</dbReference>
<evidence type="ECO:0000256" key="2">
    <source>
        <dbReference type="SAM" id="SignalP"/>
    </source>
</evidence>
<dbReference type="EMBL" id="CAWUPB010000913">
    <property type="protein sequence ID" value="CAK7332869.1"/>
    <property type="molecule type" value="Genomic_DNA"/>
</dbReference>
<organism evidence="3 4">
    <name type="scientific">Dovyalis caffra</name>
    <dbReference type="NCBI Taxonomy" id="77055"/>
    <lineage>
        <taxon>Eukaryota</taxon>
        <taxon>Viridiplantae</taxon>
        <taxon>Streptophyta</taxon>
        <taxon>Embryophyta</taxon>
        <taxon>Tracheophyta</taxon>
        <taxon>Spermatophyta</taxon>
        <taxon>Magnoliopsida</taxon>
        <taxon>eudicotyledons</taxon>
        <taxon>Gunneridae</taxon>
        <taxon>Pentapetalae</taxon>
        <taxon>rosids</taxon>
        <taxon>fabids</taxon>
        <taxon>Malpighiales</taxon>
        <taxon>Salicaceae</taxon>
        <taxon>Flacourtieae</taxon>
        <taxon>Dovyalis</taxon>
    </lineage>
</organism>
<feature type="signal peptide" evidence="2">
    <location>
        <begin position="1"/>
        <end position="21"/>
    </location>
</feature>
<dbReference type="Proteomes" id="UP001314170">
    <property type="component" value="Unassembled WGS sequence"/>
</dbReference>
<proteinExistence type="predicted"/>
<evidence type="ECO:0000256" key="1">
    <source>
        <dbReference type="SAM" id="MobiDB-lite"/>
    </source>
</evidence>
<feature type="region of interest" description="Disordered" evidence="1">
    <location>
        <begin position="37"/>
        <end position="98"/>
    </location>
</feature>
<dbReference type="AlphaFoldDB" id="A0AAV1RBM2"/>
<comment type="caution">
    <text evidence="3">The sequence shown here is derived from an EMBL/GenBank/DDBJ whole genome shotgun (WGS) entry which is preliminary data.</text>
</comment>
<evidence type="ECO:0000313" key="4">
    <source>
        <dbReference type="Proteomes" id="UP001314170"/>
    </source>
</evidence>
<evidence type="ECO:0000313" key="3">
    <source>
        <dbReference type="EMBL" id="CAK7332869.1"/>
    </source>
</evidence>
<reference evidence="3 4" key="1">
    <citation type="submission" date="2024-01" db="EMBL/GenBank/DDBJ databases">
        <authorList>
            <person name="Waweru B."/>
        </authorList>
    </citation>
    <scope>NUCLEOTIDE SEQUENCE [LARGE SCALE GENOMIC DNA]</scope>
</reference>
<sequence>MASSWFLIIFIEPLIIFPLLSSSTQLNSKTSPYPIPTSPAFLTHSPPPSPFQELSPDIAPLLPSPGGVLPSPTESSIPTIPSTPSPPNPDEVVAPGPDSALSPLGALPASSAAPQSLINFSVAVGFIAYWSISAV</sequence>
<name>A0AAV1RBM2_9ROSI</name>
<keyword evidence="2" id="KW-0732">Signal</keyword>